<sequence length="311" mass="34242">MIVKTLVYLSAAVGLSMGHHGLSLPLASLATERANFTFDQLFNFTQTFVTALKYPNNIKQANEINSTFFAENVFGRVDITGEFQGVELNTEYIFALFNNATKKDIPSYNTLFGPILEADIVHFSASGDIASATTILTYDGFPSVYSAPLVWTLLFNQQGQILEYDVMFPLVEWSLDDAFNRTAQALNLTSTDAAQVEVQQLIATSICAVHDKFCTGANQQYATNAECMNTLVNEKPLGRAYQWSHDTVGCRCIHQAMVPLRPEVHCPHIGPTGGNFCVNGKTYEETILEPVFSIPLVPVGYENKNATIAAQ</sequence>
<proteinExistence type="predicted"/>
<gene>
    <name evidence="1" type="ORF">THAR02_01745</name>
</gene>
<dbReference type="Proteomes" id="UP000034112">
    <property type="component" value="Unassembled WGS sequence"/>
</dbReference>
<dbReference type="OrthoDB" id="10010954at2759"/>
<dbReference type="AlphaFoldDB" id="A0A0G0A1H1"/>
<dbReference type="EMBL" id="JOKZ01000032">
    <property type="protein sequence ID" value="KKP06142.1"/>
    <property type="molecule type" value="Genomic_DNA"/>
</dbReference>
<dbReference type="OMA" id="TIDTWIE"/>
<reference evidence="2" key="1">
    <citation type="journal article" date="2015" name="Genome Announc.">
        <title>Draft whole-genome sequence of the biocontrol agent Trichoderma harzianum T6776.</title>
        <authorList>
            <person name="Baroncelli R."/>
            <person name="Piaggeschi G."/>
            <person name="Fiorini L."/>
            <person name="Bertolini E."/>
            <person name="Zapparata A."/>
            <person name="Pe M.E."/>
            <person name="Sarrocco S."/>
            <person name="Vannacci G."/>
        </authorList>
    </citation>
    <scope>NUCLEOTIDE SEQUENCE [LARGE SCALE GENOMIC DNA]</scope>
    <source>
        <strain evidence="2">T6776</strain>
    </source>
</reference>
<organism evidence="1 2">
    <name type="scientific">Trichoderma harzianum</name>
    <name type="common">Hypocrea lixii</name>
    <dbReference type="NCBI Taxonomy" id="5544"/>
    <lineage>
        <taxon>Eukaryota</taxon>
        <taxon>Fungi</taxon>
        <taxon>Dikarya</taxon>
        <taxon>Ascomycota</taxon>
        <taxon>Pezizomycotina</taxon>
        <taxon>Sordariomycetes</taxon>
        <taxon>Hypocreomycetidae</taxon>
        <taxon>Hypocreales</taxon>
        <taxon>Hypocreaceae</taxon>
        <taxon>Trichoderma</taxon>
    </lineage>
</organism>
<protein>
    <submittedName>
        <fullName evidence="1">Uncharacterized protein</fullName>
    </submittedName>
</protein>
<name>A0A0G0A1H1_TRIHA</name>
<accession>A0A0G0A1H1</accession>
<evidence type="ECO:0000313" key="2">
    <source>
        <dbReference type="Proteomes" id="UP000034112"/>
    </source>
</evidence>
<evidence type="ECO:0000313" key="1">
    <source>
        <dbReference type="EMBL" id="KKP06142.1"/>
    </source>
</evidence>
<comment type="caution">
    <text evidence="1">The sequence shown here is derived from an EMBL/GenBank/DDBJ whole genome shotgun (WGS) entry which is preliminary data.</text>
</comment>